<gene>
    <name evidence="3" type="ORF">BDA99DRAFT_419934</name>
</gene>
<dbReference type="InterPro" id="IPR051477">
    <property type="entry name" value="Expansin_CellWall"/>
</dbReference>
<dbReference type="Proteomes" id="UP001209540">
    <property type="component" value="Unassembled WGS sequence"/>
</dbReference>
<comment type="caution">
    <text evidence="3">The sequence shown here is derived from an EMBL/GenBank/DDBJ whole genome shotgun (WGS) entry which is preliminary data.</text>
</comment>
<reference evidence="3" key="2">
    <citation type="submission" date="2023-02" db="EMBL/GenBank/DDBJ databases">
        <authorList>
            <consortium name="DOE Joint Genome Institute"/>
            <person name="Mondo S.J."/>
            <person name="Chang Y."/>
            <person name="Wang Y."/>
            <person name="Ahrendt S."/>
            <person name="Andreopoulos W."/>
            <person name="Barry K."/>
            <person name="Beard J."/>
            <person name="Benny G.L."/>
            <person name="Blankenship S."/>
            <person name="Bonito G."/>
            <person name="Cuomo C."/>
            <person name="Desiro A."/>
            <person name="Gervers K.A."/>
            <person name="Hundley H."/>
            <person name="Kuo A."/>
            <person name="LaButti K."/>
            <person name="Lang B.F."/>
            <person name="Lipzen A."/>
            <person name="O'Donnell K."/>
            <person name="Pangilinan J."/>
            <person name="Reynolds N."/>
            <person name="Sandor L."/>
            <person name="Smith M.W."/>
            <person name="Tsang A."/>
            <person name="Grigoriev I.V."/>
            <person name="Stajich J.E."/>
            <person name="Spatafora J.W."/>
        </authorList>
    </citation>
    <scope>NUCLEOTIDE SEQUENCE</scope>
    <source>
        <strain evidence="3">RSA 2281</strain>
    </source>
</reference>
<protein>
    <submittedName>
        <fullName evidence="3">RlpA-like double-psi beta-barrel-protein domain-containing protein-containing protein</fullName>
    </submittedName>
</protein>
<name>A0AAD5KCT1_9FUNG</name>
<dbReference type="PANTHER" id="PTHR31836">
    <property type="match status" value="1"/>
</dbReference>
<sequence length="91" mass="9459">SFKGQGTYYTIGLGSCGKTNRDSDMVVALSSSMMSSGKYCGKKIKAKSSKGTVTATVADTCPGCPKDDIDFSMGAFKLIGSIAAGRIDISW</sequence>
<dbReference type="AlphaFoldDB" id="A0AAD5KCT1"/>
<dbReference type="PANTHER" id="PTHR31836:SF28">
    <property type="entry name" value="SRCR DOMAIN-CONTAINING PROTEIN-RELATED"/>
    <property type="match status" value="1"/>
</dbReference>
<reference evidence="3" key="1">
    <citation type="journal article" date="2022" name="IScience">
        <title>Evolution of zygomycete secretomes and the origins of terrestrial fungal ecologies.</title>
        <authorList>
            <person name="Chang Y."/>
            <person name="Wang Y."/>
            <person name="Mondo S."/>
            <person name="Ahrendt S."/>
            <person name="Andreopoulos W."/>
            <person name="Barry K."/>
            <person name="Beard J."/>
            <person name="Benny G.L."/>
            <person name="Blankenship S."/>
            <person name="Bonito G."/>
            <person name="Cuomo C."/>
            <person name="Desiro A."/>
            <person name="Gervers K.A."/>
            <person name="Hundley H."/>
            <person name="Kuo A."/>
            <person name="LaButti K."/>
            <person name="Lang B.F."/>
            <person name="Lipzen A."/>
            <person name="O'Donnell K."/>
            <person name="Pangilinan J."/>
            <person name="Reynolds N."/>
            <person name="Sandor L."/>
            <person name="Smith M.E."/>
            <person name="Tsang A."/>
            <person name="Grigoriev I.V."/>
            <person name="Stajich J.E."/>
            <person name="Spatafora J.W."/>
        </authorList>
    </citation>
    <scope>NUCLEOTIDE SEQUENCE</scope>
    <source>
        <strain evidence="3">RSA 2281</strain>
    </source>
</reference>
<dbReference type="Gene3D" id="2.40.40.10">
    <property type="entry name" value="RlpA-like domain"/>
    <property type="match status" value="1"/>
</dbReference>
<dbReference type="SUPFAM" id="SSF50685">
    <property type="entry name" value="Barwin-like endoglucanases"/>
    <property type="match status" value="1"/>
</dbReference>
<dbReference type="Pfam" id="PF03330">
    <property type="entry name" value="DPBB_1"/>
    <property type="match status" value="1"/>
</dbReference>
<feature type="non-terminal residue" evidence="3">
    <location>
        <position position="91"/>
    </location>
</feature>
<dbReference type="InterPro" id="IPR009009">
    <property type="entry name" value="RlpA-like_DPBB"/>
</dbReference>
<evidence type="ECO:0000313" key="3">
    <source>
        <dbReference type="EMBL" id="KAI9266790.1"/>
    </source>
</evidence>
<evidence type="ECO:0000256" key="1">
    <source>
        <dbReference type="ARBA" id="ARBA00022729"/>
    </source>
</evidence>
<proteinExistence type="predicted"/>
<keyword evidence="4" id="KW-1185">Reference proteome</keyword>
<evidence type="ECO:0000313" key="4">
    <source>
        <dbReference type="Proteomes" id="UP001209540"/>
    </source>
</evidence>
<keyword evidence="1" id="KW-0732">Signal</keyword>
<dbReference type="EMBL" id="JAIXMP010000010">
    <property type="protein sequence ID" value="KAI9266790.1"/>
    <property type="molecule type" value="Genomic_DNA"/>
</dbReference>
<feature type="non-terminal residue" evidence="3">
    <location>
        <position position="1"/>
    </location>
</feature>
<dbReference type="CDD" id="cd22191">
    <property type="entry name" value="DPBB_RlpA_EXP_N-like"/>
    <property type="match status" value="1"/>
</dbReference>
<feature type="domain" description="RlpA-like protein double-psi beta-barrel" evidence="2">
    <location>
        <begin position="4"/>
        <end position="90"/>
    </location>
</feature>
<dbReference type="InterPro" id="IPR036908">
    <property type="entry name" value="RlpA-like_sf"/>
</dbReference>
<evidence type="ECO:0000259" key="2">
    <source>
        <dbReference type="Pfam" id="PF03330"/>
    </source>
</evidence>
<accession>A0AAD5KCT1</accession>
<organism evidence="3 4">
    <name type="scientific">Phascolomyces articulosus</name>
    <dbReference type="NCBI Taxonomy" id="60185"/>
    <lineage>
        <taxon>Eukaryota</taxon>
        <taxon>Fungi</taxon>
        <taxon>Fungi incertae sedis</taxon>
        <taxon>Mucoromycota</taxon>
        <taxon>Mucoromycotina</taxon>
        <taxon>Mucoromycetes</taxon>
        <taxon>Mucorales</taxon>
        <taxon>Lichtheimiaceae</taxon>
        <taxon>Phascolomyces</taxon>
    </lineage>
</organism>